<evidence type="ECO:0000256" key="1">
    <source>
        <dbReference type="ARBA" id="ARBA00008668"/>
    </source>
</evidence>
<evidence type="ECO:0000256" key="2">
    <source>
        <dbReference type="ARBA" id="ARBA00022729"/>
    </source>
</evidence>
<comment type="similarity">
    <text evidence="1">Belongs to the 'GDSL' lipolytic enzyme family.</text>
</comment>
<keyword evidence="2" id="KW-0732">Signal</keyword>
<gene>
    <name evidence="5" type="ORF">Cni_G19101</name>
</gene>
<dbReference type="SUPFAM" id="SSF52266">
    <property type="entry name" value="SGNH hydrolase"/>
    <property type="match status" value="1"/>
</dbReference>
<dbReference type="PANTHER" id="PTHR22835:SF663">
    <property type="entry name" value="LIPASE-LIKE"/>
    <property type="match status" value="1"/>
</dbReference>
<sequence>MALPSLDMALPSLDMALPISICIFLFFFILNQASTSFCSMSPNNIDSTHSFSSIISFGDSLADTENIFYLNPPYKNFQNVQNYLDHPRYSDGRLVIDFIAQELGLPLVPAYIPEKNNNSFEHGVNFAVGGACAMSNQLAQNLGFTTASQDYSLAIQLQWFHDLLHEMTLHNDSIHDNILSNKSLFFIGEMGLNDYYGLYQELNQTNDIDRRRPYVPIIVHEIVSTIEDLIKTGANTILVAGLYPMGCMSAYNTQSTDGLIDPKTGCNNNVNELAKYHNSLLQEELDKLSKVHPQAKILFVNYYDIMMPFFETPKEFGFKTPLTTCIGLMGQRDFSDNITSNTPKCNDTSSYVSWDGIHLTEAAHRIIADHILQLLRENNL</sequence>
<dbReference type="PANTHER" id="PTHR22835">
    <property type="entry name" value="ZINC FINGER FYVE DOMAIN CONTAINING PROTEIN"/>
    <property type="match status" value="1"/>
</dbReference>
<dbReference type="InterPro" id="IPR001087">
    <property type="entry name" value="GDSL"/>
</dbReference>
<evidence type="ECO:0000313" key="6">
    <source>
        <dbReference type="Proteomes" id="UP001327560"/>
    </source>
</evidence>
<protein>
    <submittedName>
        <fullName evidence="5">GDSL esterase/lipase</fullName>
    </submittedName>
</protein>
<dbReference type="Gene3D" id="3.40.50.1110">
    <property type="entry name" value="SGNH hydrolase"/>
    <property type="match status" value="1"/>
</dbReference>
<dbReference type="Pfam" id="PF00657">
    <property type="entry name" value="Lipase_GDSL"/>
    <property type="match status" value="1"/>
</dbReference>
<evidence type="ECO:0000256" key="4">
    <source>
        <dbReference type="ARBA" id="ARBA00023180"/>
    </source>
</evidence>
<organism evidence="5 6">
    <name type="scientific">Canna indica</name>
    <name type="common">Indian-shot</name>
    <dbReference type="NCBI Taxonomy" id="4628"/>
    <lineage>
        <taxon>Eukaryota</taxon>
        <taxon>Viridiplantae</taxon>
        <taxon>Streptophyta</taxon>
        <taxon>Embryophyta</taxon>
        <taxon>Tracheophyta</taxon>
        <taxon>Spermatophyta</taxon>
        <taxon>Magnoliopsida</taxon>
        <taxon>Liliopsida</taxon>
        <taxon>Zingiberales</taxon>
        <taxon>Cannaceae</taxon>
        <taxon>Canna</taxon>
    </lineage>
</organism>
<reference evidence="5 6" key="1">
    <citation type="submission" date="2023-10" db="EMBL/GenBank/DDBJ databases">
        <title>Chromosome-scale genome assembly provides insights into flower coloration mechanisms of Canna indica.</title>
        <authorList>
            <person name="Li C."/>
        </authorList>
    </citation>
    <scope>NUCLEOTIDE SEQUENCE [LARGE SCALE GENOMIC DNA]</scope>
    <source>
        <tissue evidence="5">Flower</tissue>
    </source>
</reference>
<dbReference type="InterPro" id="IPR035669">
    <property type="entry name" value="SGNH_plant_lipase-like"/>
</dbReference>
<evidence type="ECO:0000313" key="5">
    <source>
        <dbReference type="EMBL" id="WOL10346.1"/>
    </source>
</evidence>
<proteinExistence type="inferred from homology"/>
<dbReference type="EMBL" id="CP136895">
    <property type="protein sequence ID" value="WOL10346.1"/>
    <property type="molecule type" value="Genomic_DNA"/>
</dbReference>
<accession>A0AAQ3KQV7</accession>
<dbReference type="GO" id="GO:0016788">
    <property type="term" value="F:hydrolase activity, acting on ester bonds"/>
    <property type="evidence" value="ECO:0007669"/>
    <property type="project" value="InterPro"/>
</dbReference>
<keyword evidence="4" id="KW-0325">Glycoprotein</keyword>
<dbReference type="AlphaFoldDB" id="A0AAQ3KQV7"/>
<keyword evidence="3" id="KW-0378">Hydrolase</keyword>
<dbReference type="CDD" id="cd01837">
    <property type="entry name" value="SGNH_plant_lipase_like"/>
    <property type="match status" value="1"/>
</dbReference>
<keyword evidence="6" id="KW-1185">Reference proteome</keyword>
<dbReference type="Proteomes" id="UP001327560">
    <property type="component" value="Chromosome 6"/>
</dbReference>
<evidence type="ECO:0000256" key="3">
    <source>
        <dbReference type="ARBA" id="ARBA00022801"/>
    </source>
</evidence>
<name>A0AAQ3KQV7_9LILI</name>
<dbReference type="InterPro" id="IPR036514">
    <property type="entry name" value="SGNH_hydro_sf"/>
</dbReference>